<evidence type="ECO:0000313" key="8">
    <source>
        <dbReference type="EMBL" id="GHJ33199.1"/>
    </source>
</evidence>
<feature type="signal peptide" evidence="7">
    <location>
        <begin position="1"/>
        <end position="19"/>
    </location>
</feature>
<feature type="compositionally biased region" description="Gly residues" evidence="5">
    <location>
        <begin position="333"/>
        <end position="355"/>
    </location>
</feature>
<feature type="compositionally biased region" description="Low complexity" evidence="5">
    <location>
        <begin position="304"/>
        <end position="332"/>
    </location>
</feature>
<evidence type="ECO:0000256" key="6">
    <source>
        <dbReference type="SAM" id="Phobius"/>
    </source>
</evidence>
<dbReference type="Pfam" id="PF05653">
    <property type="entry name" value="Mg_trans_NIPA"/>
    <property type="match status" value="1"/>
</dbReference>
<organism evidence="8 9">
    <name type="scientific">Streptomyces hygroscopicus</name>
    <dbReference type="NCBI Taxonomy" id="1912"/>
    <lineage>
        <taxon>Bacteria</taxon>
        <taxon>Bacillati</taxon>
        <taxon>Actinomycetota</taxon>
        <taxon>Actinomycetes</taxon>
        <taxon>Kitasatosporales</taxon>
        <taxon>Streptomycetaceae</taxon>
        <taxon>Streptomyces</taxon>
        <taxon>Streptomyces violaceusniger group</taxon>
    </lineage>
</organism>
<dbReference type="EMBL" id="BNEK01000005">
    <property type="protein sequence ID" value="GHJ33199.1"/>
    <property type="molecule type" value="Genomic_DNA"/>
</dbReference>
<feature type="transmembrane region" description="Helical" evidence="6">
    <location>
        <begin position="191"/>
        <end position="212"/>
    </location>
</feature>
<feature type="transmembrane region" description="Helical" evidence="6">
    <location>
        <begin position="43"/>
        <end position="66"/>
    </location>
</feature>
<keyword evidence="3 6" id="KW-1133">Transmembrane helix</keyword>
<evidence type="ECO:0000256" key="5">
    <source>
        <dbReference type="SAM" id="MobiDB-lite"/>
    </source>
</evidence>
<feature type="transmembrane region" description="Helical" evidence="6">
    <location>
        <begin position="129"/>
        <end position="147"/>
    </location>
</feature>
<accession>A0ABQ3UC66</accession>
<keyword evidence="4 6" id="KW-0472">Membrane</keyword>
<evidence type="ECO:0000256" key="7">
    <source>
        <dbReference type="SAM" id="SignalP"/>
    </source>
</evidence>
<evidence type="ECO:0000313" key="9">
    <source>
        <dbReference type="Proteomes" id="UP001054854"/>
    </source>
</evidence>
<dbReference type="PANTHER" id="PTHR40761:SF1">
    <property type="entry name" value="CONSERVED INTEGRAL MEMBRANE ALANINE VALINE AND LEUCINE RICH PROTEIN-RELATED"/>
    <property type="match status" value="1"/>
</dbReference>
<feature type="compositionally biased region" description="Gly residues" evidence="5">
    <location>
        <begin position="291"/>
        <end position="303"/>
    </location>
</feature>
<keyword evidence="9" id="KW-1185">Reference proteome</keyword>
<feature type="transmembrane region" description="Helical" evidence="6">
    <location>
        <begin position="252"/>
        <end position="270"/>
    </location>
</feature>
<protein>
    <recommendedName>
        <fullName evidence="10">Integral membrane protein</fullName>
    </recommendedName>
</protein>
<dbReference type="NCBIfam" id="NF038012">
    <property type="entry name" value="DMT_1"/>
    <property type="match status" value="1"/>
</dbReference>
<feature type="transmembrane region" description="Helical" evidence="6">
    <location>
        <begin position="73"/>
        <end position="91"/>
    </location>
</feature>
<reference evidence="8" key="1">
    <citation type="submission" date="2024-05" db="EMBL/GenBank/DDBJ databases">
        <title>Whole genome shotgun sequence of Streptomyces hygroscopicus NBRC 113678.</title>
        <authorList>
            <person name="Komaki H."/>
            <person name="Tamura T."/>
        </authorList>
    </citation>
    <scope>NUCLEOTIDE SEQUENCE</scope>
    <source>
        <strain evidence="8">N11-34</strain>
    </source>
</reference>
<dbReference type="SUPFAM" id="SSF103481">
    <property type="entry name" value="Multidrug resistance efflux transporter EmrE"/>
    <property type="match status" value="1"/>
</dbReference>
<evidence type="ECO:0000256" key="1">
    <source>
        <dbReference type="ARBA" id="ARBA00004141"/>
    </source>
</evidence>
<feature type="transmembrane region" description="Helical" evidence="6">
    <location>
        <begin position="159"/>
        <end position="179"/>
    </location>
</feature>
<keyword evidence="2 6" id="KW-0812">Transmembrane</keyword>
<keyword evidence="7" id="KW-0732">Signal</keyword>
<sequence length="418" mass="40954">MTSLALSVLLALASAVCYAAGAILQEHVAATTPRLASAPLRRGSWWAAVTLNGAGAALHVIALAYGPLSVVQPLGALTIVFALPMAAVFVRRPVGASGWRGALLATVGLAGLLSLTGSSRAQALTERQGLWLIVVTVAGIVVLAGAARLLRAPGIRSVLLATAAGAAFGVSSVFTKNVAVEWTWDAWQDALPGLVMIGLLASSGVLLSQASYRGAGLASPLATATVVNPVVATAVGLAALGEHFRHGTPGTLLALLAALVASTGLVMLTVHNVEAEAAATAGAGAEEKAGTGTGVGAGPGAGAGDEAATGVGPAARAEAAATAVEGPDAPGQDGHGAVVGGGGGGPEVPEGPGGPGRHEGHQGHQGHQGRQGPGGLDGPPAPGRSLRRPRPIPHQPTAGDDPGPRLPDCGEAVLQHHV</sequence>
<evidence type="ECO:0000256" key="2">
    <source>
        <dbReference type="ARBA" id="ARBA00022692"/>
    </source>
</evidence>
<comment type="caution">
    <text evidence="8">The sequence shown here is derived from an EMBL/GenBank/DDBJ whole genome shotgun (WGS) entry which is preliminary data.</text>
</comment>
<gene>
    <name evidence="8" type="ORF">TPA0910_76320</name>
</gene>
<name>A0ABQ3UC66_STRHY</name>
<comment type="subcellular location">
    <subcellularLocation>
        <location evidence="1">Membrane</location>
        <topology evidence="1">Multi-pass membrane protein</topology>
    </subcellularLocation>
</comment>
<dbReference type="PANTHER" id="PTHR40761">
    <property type="entry name" value="CONSERVED INTEGRAL MEMBRANE ALANINE VALINE AND LEUCINE RICH PROTEIN-RELATED"/>
    <property type="match status" value="1"/>
</dbReference>
<evidence type="ECO:0000256" key="4">
    <source>
        <dbReference type="ARBA" id="ARBA00023136"/>
    </source>
</evidence>
<feature type="region of interest" description="Disordered" evidence="5">
    <location>
        <begin position="283"/>
        <end position="418"/>
    </location>
</feature>
<proteinExistence type="predicted"/>
<evidence type="ECO:0000256" key="3">
    <source>
        <dbReference type="ARBA" id="ARBA00022989"/>
    </source>
</evidence>
<feature type="transmembrane region" description="Helical" evidence="6">
    <location>
        <begin position="218"/>
        <end position="240"/>
    </location>
</feature>
<feature type="chain" id="PRO_5045480796" description="Integral membrane protein" evidence="7">
    <location>
        <begin position="20"/>
        <end position="418"/>
    </location>
</feature>
<dbReference type="Proteomes" id="UP001054854">
    <property type="component" value="Unassembled WGS sequence"/>
</dbReference>
<evidence type="ECO:0008006" key="10">
    <source>
        <dbReference type="Google" id="ProtNLM"/>
    </source>
</evidence>
<dbReference type="InterPro" id="IPR008521">
    <property type="entry name" value="Mg_trans_NIPA"/>
</dbReference>
<dbReference type="InterPro" id="IPR037185">
    <property type="entry name" value="EmrE-like"/>
</dbReference>
<dbReference type="RefSeq" id="WP_060948636.1">
    <property type="nucleotide sequence ID" value="NZ_BNEK01000005.1"/>
</dbReference>
<feature type="transmembrane region" description="Helical" evidence="6">
    <location>
        <begin position="97"/>
        <end position="117"/>
    </location>
</feature>